<evidence type="ECO:0000313" key="6">
    <source>
        <dbReference type="EMBL" id="KAK2949272.1"/>
    </source>
</evidence>
<dbReference type="PROSITE" id="PS00028">
    <property type="entry name" value="ZINC_FINGER_C2H2_1"/>
    <property type="match status" value="1"/>
</dbReference>
<dbReference type="EC" id="3.1.3.48" evidence="2"/>
<evidence type="ECO:0000259" key="5">
    <source>
        <dbReference type="PROSITE" id="PS00028"/>
    </source>
</evidence>
<keyword evidence="8" id="KW-1185">Reference proteome</keyword>
<reference evidence="6 8" key="1">
    <citation type="journal article" date="2022" name="bioRxiv">
        <title>Genomics of Preaxostyla Flagellates Illuminates Evolutionary Transitions and the Path Towards Mitochondrial Loss.</title>
        <authorList>
            <person name="Novak L.V.F."/>
            <person name="Treitli S.C."/>
            <person name="Pyrih J."/>
            <person name="Halakuc P."/>
            <person name="Pipaliya S.V."/>
            <person name="Vacek V."/>
            <person name="Brzon O."/>
            <person name="Soukal P."/>
            <person name="Eme L."/>
            <person name="Dacks J.B."/>
            <person name="Karnkowska A."/>
            <person name="Elias M."/>
            <person name="Hampl V."/>
        </authorList>
    </citation>
    <scope>NUCLEOTIDE SEQUENCE [LARGE SCALE GENOMIC DNA]</scope>
    <source>
        <strain evidence="6">NAU3</strain>
        <tissue evidence="6">Gut</tissue>
    </source>
</reference>
<protein>
    <recommendedName>
        <fullName evidence="2">protein-tyrosine-phosphatase</fullName>
        <ecNumber evidence="2">3.1.3.48</ecNumber>
    </recommendedName>
</protein>
<evidence type="ECO:0000313" key="7">
    <source>
        <dbReference type="EMBL" id="KAK2956085.1"/>
    </source>
</evidence>
<evidence type="ECO:0000313" key="8">
    <source>
        <dbReference type="Proteomes" id="UP001281761"/>
    </source>
</evidence>
<name>A0ABQ9XF84_9EUKA</name>
<dbReference type="EMBL" id="JARBJD010000059">
    <property type="protein sequence ID" value="KAK2956085.1"/>
    <property type="molecule type" value="Genomic_DNA"/>
</dbReference>
<sequence length="114" mass="12973">MSYKCKMCRVEVFTEDAVMQHEPMGHQRKKKGANITETCSSVFIEKPEWLSTEVEEGDILCPKCHKKLGYYRWSGEQCNCGTWITPAFQISKGKIDEPVRTPVVPEAAPIQQPP</sequence>
<comment type="similarity">
    <text evidence="1">Belongs to the protein-tyrosine phosphatase family. Non-receptor class dual specificity subfamily.</text>
</comment>
<dbReference type="InterPro" id="IPR013087">
    <property type="entry name" value="Znf_C2H2_type"/>
</dbReference>
<dbReference type="PANTHER" id="PTHR45848">
    <property type="entry name" value="DUAL SPECIFICITY PROTEIN PHOSPHATASE 12 FAMILY MEMBER"/>
    <property type="match status" value="1"/>
</dbReference>
<proteinExistence type="inferred from homology"/>
<evidence type="ECO:0000256" key="2">
    <source>
        <dbReference type="ARBA" id="ARBA00013064"/>
    </source>
</evidence>
<gene>
    <name evidence="6" type="ORF">BLNAU_15753</name>
    <name evidence="7" type="ORF">BLNAU_8865</name>
</gene>
<feature type="domain" description="C2H2-type" evidence="5">
    <location>
        <begin position="5"/>
        <end position="26"/>
    </location>
</feature>
<dbReference type="EMBL" id="JARBJD010000159">
    <property type="protein sequence ID" value="KAK2949272.1"/>
    <property type="molecule type" value="Genomic_DNA"/>
</dbReference>
<evidence type="ECO:0000256" key="1">
    <source>
        <dbReference type="ARBA" id="ARBA00008601"/>
    </source>
</evidence>
<evidence type="ECO:0000256" key="3">
    <source>
        <dbReference type="ARBA" id="ARBA00022801"/>
    </source>
</evidence>
<dbReference type="Proteomes" id="UP001281761">
    <property type="component" value="Unassembled WGS sequence"/>
</dbReference>
<keyword evidence="3 6" id="KW-0378">Hydrolase</keyword>
<organism evidence="6 8">
    <name type="scientific">Blattamonas nauphoetae</name>
    <dbReference type="NCBI Taxonomy" id="2049346"/>
    <lineage>
        <taxon>Eukaryota</taxon>
        <taxon>Metamonada</taxon>
        <taxon>Preaxostyla</taxon>
        <taxon>Oxymonadida</taxon>
        <taxon>Blattamonas</taxon>
    </lineage>
</organism>
<dbReference type="GO" id="GO:0004725">
    <property type="term" value="F:protein tyrosine phosphatase activity"/>
    <property type="evidence" value="ECO:0007669"/>
    <property type="project" value="UniProtKB-EC"/>
</dbReference>
<dbReference type="PANTHER" id="PTHR45848:SF4">
    <property type="entry name" value="DUAL SPECIFICITY PROTEIN PHOSPHATASE 12"/>
    <property type="match status" value="1"/>
</dbReference>
<comment type="caution">
    <text evidence="6">The sequence shown here is derived from an EMBL/GenBank/DDBJ whole genome shotgun (WGS) entry which is preliminary data.</text>
</comment>
<accession>A0ABQ9XF84</accession>
<keyword evidence="4" id="KW-0904">Protein phosphatase</keyword>
<evidence type="ECO:0000256" key="4">
    <source>
        <dbReference type="ARBA" id="ARBA00022912"/>
    </source>
</evidence>